<proteinExistence type="predicted"/>
<dbReference type="InterPro" id="IPR036514">
    <property type="entry name" value="SGNH_hydro_sf"/>
</dbReference>
<evidence type="ECO:0008006" key="4">
    <source>
        <dbReference type="Google" id="ProtNLM"/>
    </source>
</evidence>
<accession>A0ABT0QBT7</accession>
<keyword evidence="3" id="KW-1185">Reference proteome</keyword>
<dbReference type="EMBL" id="JAMFLZ010000002">
    <property type="protein sequence ID" value="MCL6294418.1"/>
    <property type="molecule type" value="Genomic_DNA"/>
</dbReference>
<sequence length="405" mass="47022">MKKIKTIIIIILNTLILLILIEVALRVFFPRKKTLEESSLAYQYNSDYLVSLKPNIEKEFTRTAKNGGNIITWKTNKYGFRGDNIIKKDLTIAVYGDSNIQARFSSLENTYVKKLEQYLPNSVSVINAGVVGYGPDQSFLKFKKEKNIIQPDIVILNVFADNDYGDLLRNRLIKLNDNQKLEFLSSQKSIDPVFDTSKNSTHKWYHLRMKDAVRKFRDNYIGNPSLLPENIIKTYSRVCQEEFENYQNNSDKIYSNFADHYDMDIAVDPESKNSKIKIELMEAIVKEFNNFTMDNSIEFIVLIQPSSIDISKNFLINYDDISKRFPKYKNDNLTSIMYQICKKNKIKAINLYDTFIKNNPSKYYFIDGDSHWNDVGQDSAAKVTATYLQKQVIQDSYLSKKNKGL</sequence>
<dbReference type="Gene3D" id="3.40.50.1110">
    <property type="entry name" value="SGNH hydrolase"/>
    <property type="match status" value="1"/>
</dbReference>
<reference evidence="2" key="1">
    <citation type="submission" date="2022-05" db="EMBL/GenBank/DDBJ databases">
        <authorList>
            <person name="Park J.-S."/>
        </authorList>
    </citation>
    <scope>NUCLEOTIDE SEQUENCE</scope>
    <source>
        <strain evidence="2">2012CJ34-3</strain>
    </source>
</reference>
<evidence type="ECO:0000256" key="1">
    <source>
        <dbReference type="SAM" id="Phobius"/>
    </source>
</evidence>
<keyword evidence="1" id="KW-1133">Transmembrane helix</keyword>
<dbReference type="RefSeq" id="WP_249972315.1">
    <property type="nucleotide sequence ID" value="NZ_JAMFLZ010000002.1"/>
</dbReference>
<dbReference type="SUPFAM" id="SSF52266">
    <property type="entry name" value="SGNH hydrolase"/>
    <property type="match status" value="1"/>
</dbReference>
<protein>
    <recommendedName>
        <fullName evidence="4">AlgX/AlgJ SGNH hydrolase-like domain-containing protein</fullName>
    </recommendedName>
</protein>
<comment type="caution">
    <text evidence="2">The sequence shown here is derived from an EMBL/GenBank/DDBJ whole genome shotgun (WGS) entry which is preliminary data.</text>
</comment>
<dbReference type="Proteomes" id="UP001165381">
    <property type="component" value="Unassembled WGS sequence"/>
</dbReference>
<gene>
    <name evidence="2" type="ORF">M3P09_05395</name>
</gene>
<organism evidence="2 3">
    <name type="scientific">Jejuia spongiicola</name>
    <dbReference type="NCBI Taxonomy" id="2942207"/>
    <lineage>
        <taxon>Bacteria</taxon>
        <taxon>Pseudomonadati</taxon>
        <taxon>Bacteroidota</taxon>
        <taxon>Flavobacteriia</taxon>
        <taxon>Flavobacteriales</taxon>
        <taxon>Flavobacteriaceae</taxon>
        <taxon>Jejuia</taxon>
    </lineage>
</organism>
<evidence type="ECO:0000313" key="2">
    <source>
        <dbReference type="EMBL" id="MCL6294418.1"/>
    </source>
</evidence>
<keyword evidence="1" id="KW-0472">Membrane</keyword>
<name>A0ABT0QBT7_9FLAO</name>
<feature type="transmembrane region" description="Helical" evidence="1">
    <location>
        <begin position="7"/>
        <end position="29"/>
    </location>
</feature>
<evidence type="ECO:0000313" key="3">
    <source>
        <dbReference type="Proteomes" id="UP001165381"/>
    </source>
</evidence>
<keyword evidence="1" id="KW-0812">Transmembrane</keyword>